<evidence type="ECO:0000256" key="3">
    <source>
        <dbReference type="ARBA" id="ARBA00023194"/>
    </source>
</evidence>
<evidence type="ECO:0000256" key="1">
    <source>
        <dbReference type="ARBA" id="ARBA00001954"/>
    </source>
</evidence>
<dbReference type="GO" id="GO:0017000">
    <property type="term" value="P:antibiotic biosynthetic process"/>
    <property type="evidence" value="ECO:0007669"/>
    <property type="project" value="UniProtKB-KW"/>
</dbReference>
<reference evidence="5 6" key="1">
    <citation type="submission" date="2018-09" db="EMBL/GenBank/DDBJ databases">
        <title>Complete genome sequence of Cupriavidus oxalaticus T2, a bacterium capable of phenol tolerance and degradation.</title>
        <authorList>
            <person name="Yan J."/>
        </authorList>
    </citation>
    <scope>NUCLEOTIDE SEQUENCE [LARGE SCALE GENOMIC DNA]</scope>
    <source>
        <strain evidence="5 6">T2</strain>
    </source>
</reference>
<dbReference type="AlphaFoldDB" id="A0A5P3VK82"/>
<keyword evidence="2" id="KW-0560">Oxidoreductase</keyword>
<comment type="cofactor">
    <cofactor evidence="1">
        <name>Fe(2+)</name>
        <dbReference type="ChEBI" id="CHEBI:29033"/>
    </cofactor>
</comment>
<gene>
    <name evidence="5" type="ORF">D2917_16000</name>
</gene>
<sequence length="357" mass="40157">MEAAQAAATLKAVETPAAWEASDIAANEGEWVVWLSADEIAQLDAALAHCKSLGLAVPAISKETFPLGSLAAKLEDLRHRLERGLGVVLLRGLPLERYAKMDAGTIYWGIGMHLGRAVAQNAFGDVLGHVWDLGKDPKEDMTARGYQSRHRLPFHTDGADVVGLLCLRTARRGGMSSIASSMAIHNAMLREHPELLARLYQPFAFDRRHEEAPGQAPYTMTHVFSWHNGRLFNRYIRSFINTAQRFPDAPRLAPEDIAALDQFDAYTQDPRFRIDMELAPGDMQFLNNYVVLHSRTSYEDHPELDRKRHLLRLWLFTPGLADVPESFRLRYLLTDAWAKNPRPPIYDVNQIMGVATH</sequence>
<dbReference type="Gene3D" id="3.60.130.10">
    <property type="entry name" value="Clavaminate synthase-like"/>
    <property type="match status" value="1"/>
</dbReference>
<dbReference type="InterPro" id="IPR003819">
    <property type="entry name" value="TauD/TfdA-like"/>
</dbReference>
<evidence type="ECO:0000313" key="6">
    <source>
        <dbReference type="Proteomes" id="UP000325743"/>
    </source>
</evidence>
<protein>
    <submittedName>
        <fullName evidence="5">TauD/TfdA family dioxygenase</fullName>
    </submittedName>
</protein>
<dbReference type="SUPFAM" id="SSF51197">
    <property type="entry name" value="Clavaminate synthase-like"/>
    <property type="match status" value="1"/>
</dbReference>
<name>A0A5P3VK82_9BURK</name>
<organism evidence="5 6">
    <name type="scientific">Cupriavidus oxalaticus</name>
    <dbReference type="NCBI Taxonomy" id="96344"/>
    <lineage>
        <taxon>Bacteria</taxon>
        <taxon>Pseudomonadati</taxon>
        <taxon>Pseudomonadota</taxon>
        <taxon>Betaproteobacteria</taxon>
        <taxon>Burkholderiales</taxon>
        <taxon>Burkholderiaceae</taxon>
        <taxon>Cupriavidus</taxon>
    </lineage>
</organism>
<dbReference type="PANTHER" id="PTHR10696">
    <property type="entry name" value="GAMMA-BUTYROBETAINE HYDROXYLASE-RELATED"/>
    <property type="match status" value="1"/>
</dbReference>
<accession>A0A5P3VK82</accession>
<keyword evidence="3" id="KW-0045">Antibiotic biosynthesis</keyword>
<dbReference type="RefSeq" id="WP_151071265.1">
    <property type="nucleotide sequence ID" value="NZ_CP032519.1"/>
</dbReference>
<evidence type="ECO:0000256" key="2">
    <source>
        <dbReference type="ARBA" id="ARBA00023002"/>
    </source>
</evidence>
<dbReference type="Pfam" id="PF02668">
    <property type="entry name" value="TauD"/>
    <property type="match status" value="1"/>
</dbReference>
<feature type="domain" description="TauD/TfdA-like" evidence="4">
    <location>
        <begin position="58"/>
        <end position="314"/>
    </location>
</feature>
<dbReference type="InterPro" id="IPR042098">
    <property type="entry name" value="TauD-like_sf"/>
</dbReference>
<dbReference type="InterPro" id="IPR050411">
    <property type="entry name" value="AlphaKG_dependent_hydroxylases"/>
</dbReference>
<dbReference type="GO" id="GO:0016706">
    <property type="term" value="F:2-oxoglutarate-dependent dioxygenase activity"/>
    <property type="evidence" value="ECO:0007669"/>
    <property type="project" value="UniProtKB-ARBA"/>
</dbReference>
<dbReference type="PANTHER" id="PTHR10696:SF56">
    <property type="entry name" value="TAUD_TFDA-LIKE DOMAIN-CONTAINING PROTEIN"/>
    <property type="match status" value="1"/>
</dbReference>
<keyword evidence="5" id="KW-0223">Dioxygenase</keyword>
<dbReference type="EMBL" id="CP032519">
    <property type="protein sequence ID" value="QEZ45823.1"/>
    <property type="molecule type" value="Genomic_DNA"/>
</dbReference>
<proteinExistence type="predicted"/>
<evidence type="ECO:0000313" key="5">
    <source>
        <dbReference type="EMBL" id="QEZ45823.1"/>
    </source>
</evidence>
<dbReference type="Proteomes" id="UP000325743">
    <property type="component" value="Chromosome 2"/>
</dbReference>
<evidence type="ECO:0000259" key="4">
    <source>
        <dbReference type="Pfam" id="PF02668"/>
    </source>
</evidence>